<dbReference type="RefSeq" id="WP_067568046.1">
    <property type="nucleotide sequence ID" value="NZ_LN999835.1"/>
</dbReference>
<evidence type="ECO:0000256" key="8">
    <source>
        <dbReference type="ARBA" id="ARBA00023136"/>
    </source>
</evidence>
<dbReference type="OrthoDB" id="9806365at2"/>
<evidence type="ECO:0000256" key="4">
    <source>
        <dbReference type="ARBA" id="ARBA00022692"/>
    </source>
</evidence>
<name>A0A143WU33_9ENTR</name>
<keyword evidence="3 9" id="KW-1003">Cell membrane</keyword>
<protein>
    <recommendedName>
        <fullName evidence="9">Protein translocase subunit SecE</fullName>
    </recommendedName>
</protein>
<dbReference type="GO" id="GO:0043952">
    <property type="term" value="P:protein transport by the Sec complex"/>
    <property type="evidence" value="ECO:0007669"/>
    <property type="project" value="UniProtKB-UniRule"/>
</dbReference>
<dbReference type="AlphaFoldDB" id="A0A143WU33"/>
<comment type="similarity">
    <text evidence="9">Belongs to the SecE/SEC61-gamma family.</text>
</comment>
<dbReference type="GO" id="GO:0065002">
    <property type="term" value="P:intracellular protein transmembrane transport"/>
    <property type="evidence" value="ECO:0007669"/>
    <property type="project" value="UniProtKB-UniRule"/>
</dbReference>
<keyword evidence="6 9" id="KW-1133">Transmembrane helix</keyword>
<keyword evidence="5 9" id="KW-0653">Protein transport</keyword>
<reference evidence="11" key="1">
    <citation type="submission" date="2016-01" db="EMBL/GenBank/DDBJ databases">
        <authorList>
            <person name="Husnik F."/>
        </authorList>
    </citation>
    <scope>NUCLEOTIDE SEQUENCE [LARGE SCALE GENOMIC DNA]</scope>
</reference>
<keyword evidence="11" id="KW-1185">Reference proteome</keyword>
<dbReference type="GO" id="GO:0009306">
    <property type="term" value="P:protein secretion"/>
    <property type="evidence" value="ECO:0007669"/>
    <property type="project" value="UniProtKB-UniRule"/>
</dbReference>
<dbReference type="InterPro" id="IPR001901">
    <property type="entry name" value="Translocase_SecE/Sec61-g"/>
</dbReference>
<dbReference type="InterPro" id="IPR005807">
    <property type="entry name" value="SecE_bac"/>
</dbReference>
<evidence type="ECO:0000256" key="1">
    <source>
        <dbReference type="ARBA" id="ARBA00004370"/>
    </source>
</evidence>
<comment type="subunit">
    <text evidence="9">Component of the Sec protein translocase complex. Heterotrimer consisting of SecY, SecE and SecG subunits. The heterotrimers can form oligomers, although 1 heterotrimer is thought to be able to translocate proteins. Interacts with the ribosome. Interacts with SecDF, and other proteins may be involved. Interacts with SecA.</text>
</comment>
<dbReference type="NCBIfam" id="NF004372">
    <property type="entry name" value="PRK05740.1-2"/>
    <property type="match status" value="1"/>
</dbReference>
<dbReference type="KEGG" id="hed:TPER_HE00461"/>
<evidence type="ECO:0000313" key="11">
    <source>
        <dbReference type="Proteomes" id="UP000095477"/>
    </source>
</evidence>
<evidence type="ECO:0000256" key="3">
    <source>
        <dbReference type="ARBA" id="ARBA00022475"/>
    </source>
</evidence>
<comment type="subcellular location">
    <subcellularLocation>
        <location evidence="1">Membrane</location>
    </subcellularLocation>
</comment>
<dbReference type="InterPro" id="IPR038379">
    <property type="entry name" value="SecE_sf"/>
</dbReference>
<sequence>MMMKNKVQGYWRSLEVIKWLVIAIMFIVVIIGNYFYRDYSLSLRALVVMLIIAIACSVAMMTNKCKFIVMFTREARTELRKVIWPTRQKTLNITLIVAAVTAIMSLILWGLDSILVHLVSFIIGLRF</sequence>
<feature type="transmembrane region" description="Helical" evidence="9">
    <location>
        <begin position="90"/>
        <end position="111"/>
    </location>
</feature>
<keyword evidence="4 9" id="KW-0812">Transmembrane</keyword>
<dbReference type="EMBL" id="LN999835">
    <property type="protein sequence ID" value="CUX97371.1"/>
    <property type="molecule type" value="Genomic_DNA"/>
</dbReference>
<dbReference type="Gene3D" id="1.20.5.1030">
    <property type="entry name" value="Preprotein translocase secy subunit"/>
    <property type="match status" value="1"/>
</dbReference>
<comment type="caution">
    <text evidence="9">Lacks conserved residue(s) required for the propagation of feature annotation.</text>
</comment>
<evidence type="ECO:0000256" key="2">
    <source>
        <dbReference type="ARBA" id="ARBA00022448"/>
    </source>
</evidence>
<dbReference type="NCBIfam" id="TIGR00964">
    <property type="entry name" value="secE_bact"/>
    <property type="match status" value="1"/>
</dbReference>
<gene>
    <name evidence="9 10" type="primary">secE</name>
    <name evidence="10" type="ORF">TPER_HE00461</name>
</gene>
<dbReference type="GO" id="GO:0006605">
    <property type="term" value="P:protein targeting"/>
    <property type="evidence" value="ECO:0007669"/>
    <property type="project" value="UniProtKB-UniRule"/>
</dbReference>
<evidence type="ECO:0000256" key="5">
    <source>
        <dbReference type="ARBA" id="ARBA00022927"/>
    </source>
</evidence>
<keyword evidence="8 9" id="KW-0472">Membrane</keyword>
<dbReference type="GO" id="GO:0005886">
    <property type="term" value="C:plasma membrane"/>
    <property type="evidence" value="ECO:0007669"/>
    <property type="project" value="UniProtKB-UniRule"/>
</dbReference>
<dbReference type="PATRIC" id="fig|1778263.3.peg.456"/>
<feature type="transmembrane region" description="Helical" evidence="9">
    <location>
        <begin position="16"/>
        <end position="36"/>
    </location>
</feature>
<dbReference type="Pfam" id="PF00584">
    <property type="entry name" value="SecE"/>
    <property type="match status" value="1"/>
</dbReference>
<comment type="function">
    <text evidence="9">Essential subunit of the Sec protein translocation channel SecYEG. Clamps together the 2 halves of SecY. May contact the channel plug during translocation.</text>
</comment>
<evidence type="ECO:0000256" key="7">
    <source>
        <dbReference type="ARBA" id="ARBA00023010"/>
    </source>
</evidence>
<dbReference type="GO" id="GO:0008320">
    <property type="term" value="F:protein transmembrane transporter activity"/>
    <property type="evidence" value="ECO:0007669"/>
    <property type="project" value="UniProtKB-UniRule"/>
</dbReference>
<proteinExistence type="inferred from homology"/>
<dbReference type="Proteomes" id="UP000095477">
    <property type="component" value="Chromosome I"/>
</dbReference>
<dbReference type="HAMAP" id="MF_00422">
    <property type="entry name" value="SecE"/>
    <property type="match status" value="1"/>
</dbReference>
<dbReference type="PANTHER" id="PTHR33910:SF1">
    <property type="entry name" value="PROTEIN TRANSLOCASE SUBUNIT SECE"/>
    <property type="match status" value="1"/>
</dbReference>
<keyword evidence="7 9" id="KW-0811">Translocation</keyword>
<dbReference type="PRINTS" id="PR01650">
    <property type="entry name" value="SECETRNLCASE"/>
</dbReference>
<organism evidence="10 11">
    <name type="scientific">Candidatus Hoaglandella endobia</name>
    <dbReference type="NCBI Taxonomy" id="1778263"/>
    <lineage>
        <taxon>Bacteria</taxon>
        <taxon>Pseudomonadati</taxon>
        <taxon>Pseudomonadota</taxon>
        <taxon>Gammaproteobacteria</taxon>
        <taxon>Enterobacterales</taxon>
        <taxon>Enterobacteriaceae</taxon>
        <taxon>Candidatus Hoaglandella</taxon>
    </lineage>
</organism>
<dbReference type="STRING" id="1778263.TPER_HE00461"/>
<keyword evidence="2 9" id="KW-0813">Transport</keyword>
<evidence type="ECO:0000313" key="10">
    <source>
        <dbReference type="EMBL" id="CUX97371.1"/>
    </source>
</evidence>
<feature type="transmembrane region" description="Helical" evidence="9">
    <location>
        <begin position="42"/>
        <end position="61"/>
    </location>
</feature>
<evidence type="ECO:0000256" key="9">
    <source>
        <dbReference type="HAMAP-Rule" id="MF_00422"/>
    </source>
</evidence>
<evidence type="ECO:0000256" key="6">
    <source>
        <dbReference type="ARBA" id="ARBA00022989"/>
    </source>
</evidence>
<dbReference type="NCBIfam" id="NF004374">
    <property type="entry name" value="PRK05740.1-5"/>
    <property type="match status" value="1"/>
</dbReference>
<dbReference type="PANTHER" id="PTHR33910">
    <property type="entry name" value="PROTEIN TRANSLOCASE SUBUNIT SECE"/>
    <property type="match status" value="1"/>
</dbReference>
<accession>A0A143WU33</accession>